<dbReference type="Pfam" id="PF11823">
    <property type="entry name" value="Se_S_carrier"/>
    <property type="match status" value="1"/>
</dbReference>
<dbReference type="AlphaFoldDB" id="A0A949U3M7"/>
<name>A0A949U3M7_9CLOT</name>
<evidence type="ECO:0000259" key="1">
    <source>
        <dbReference type="Pfam" id="PF11823"/>
    </source>
</evidence>
<proteinExistence type="predicted"/>
<dbReference type="RefSeq" id="WP_218322839.1">
    <property type="nucleotide sequence ID" value="NZ_JAEEGC010000136.1"/>
</dbReference>
<reference evidence="2" key="1">
    <citation type="submission" date="2020-12" db="EMBL/GenBank/DDBJ databases">
        <title>Clostridium thailandense sp. nov., a novel acetogenic bacterium isolated from peat land soil in Thailand.</title>
        <authorList>
            <person name="Chaikitkaew S."/>
            <person name="Birkeland N.K."/>
        </authorList>
    </citation>
    <scope>NUCLEOTIDE SEQUENCE</scope>
    <source>
        <strain evidence="2">PL3</strain>
    </source>
</reference>
<organism evidence="2 3">
    <name type="scientific">Clostridium thailandense</name>
    <dbReference type="NCBI Taxonomy" id="2794346"/>
    <lineage>
        <taxon>Bacteria</taxon>
        <taxon>Bacillati</taxon>
        <taxon>Bacillota</taxon>
        <taxon>Clostridia</taxon>
        <taxon>Eubacteriales</taxon>
        <taxon>Clostridiaceae</taxon>
        <taxon>Clostridium</taxon>
    </lineage>
</organism>
<dbReference type="InterPro" id="IPR021778">
    <property type="entry name" value="Se/S_carrier-like"/>
</dbReference>
<sequence>MNKYYILTFENTHGAISAESVLKEENIKIEIMPTPTNITKSCGISIKLSDEYIENVRSIVNGGKIRIKNIYVKDGLNYNIFEI</sequence>
<evidence type="ECO:0000313" key="3">
    <source>
        <dbReference type="Proteomes" id="UP000694308"/>
    </source>
</evidence>
<protein>
    <submittedName>
        <fullName evidence="2">DUF3343 domain-containing protein</fullName>
    </submittedName>
</protein>
<accession>A0A949U3M7</accession>
<gene>
    <name evidence="2" type="ORF">I6U48_23090</name>
</gene>
<keyword evidence="3" id="KW-1185">Reference proteome</keyword>
<comment type="caution">
    <text evidence="2">The sequence shown here is derived from an EMBL/GenBank/DDBJ whole genome shotgun (WGS) entry which is preliminary data.</text>
</comment>
<dbReference type="EMBL" id="JAEEGC010000136">
    <property type="protein sequence ID" value="MBV7275789.1"/>
    <property type="molecule type" value="Genomic_DNA"/>
</dbReference>
<dbReference type="Proteomes" id="UP000694308">
    <property type="component" value="Unassembled WGS sequence"/>
</dbReference>
<evidence type="ECO:0000313" key="2">
    <source>
        <dbReference type="EMBL" id="MBV7275789.1"/>
    </source>
</evidence>
<feature type="domain" description="Putative Se/S carrier protein-like" evidence="1">
    <location>
        <begin position="4"/>
        <end position="71"/>
    </location>
</feature>